<evidence type="ECO:0000256" key="4">
    <source>
        <dbReference type="ARBA" id="ARBA00022946"/>
    </source>
</evidence>
<evidence type="ECO:0000256" key="5">
    <source>
        <dbReference type="ARBA" id="ARBA00023128"/>
    </source>
</evidence>
<dbReference type="InterPro" id="IPR002575">
    <property type="entry name" value="Aminoglycoside_PTrfase"/>
</dbReference>
<comment type="subcellular location">
    <subcellularLocation>
        <location evidence="1">Mitochondrion</location>
    </subcellularLocation>
</comment>
<sequence length="557" mass="64433">MSDSLVFKMFIERAFHLTIPVKRPVLENADYQDELFKCTESKWMLNEKHHLKQRYVKFNVDNICRQAASLFGNDTKCVRITKLEGNFNKAYALTMDDDNEVIAKVPSPISGPPSLRVASEVATTNFLRSRTSIRVPEVFAWNSDPENPVDTEYIIMEKIPGIALSTKWAEMQLADRYKIIKQIVEMEKELVRFKFPAYGSLFMRDSVPYGYRHCPLPPDLDPAGLFCIGPSCSGSVWGEDLIHLPQPVANTGPWFSLEEFVLSIPQRELNQLDFDANWKAEVQKQLNQFDEKQSVDEYSSLLHKAKKMLPILAQDPRVIEAADSVLWHQDMHLGQIFVSPGDQTTIQGIIDWQSTRVAPLFIQGQFPEFLRYPKSNKQGFDTPKLPENYDEMDSEEKQEAKSEYRAKSQSKYYEMYCLSHNKTAYNGMSLDRRLWEPFTPYTLHHGSIAPVRSFLGRLAQDWDDLGLAGLCPFSFTEEELKKHNEEAEEYKVISELWDMVKTALYTNGDGWVPKDRWEATTELNKELYDKFMECVDQEPDEAAKMYDKYPFPPQNYC</sequence>
<evidence type="ECO:0000256" key="3">
    <source>
        <dbReference type="ARBA" id="ARBA00016197"/>
    </source>
</evidence>
<evidence type="ECO:0000256" key="1">
    <source>
        <dbReference type="ARBA" id="ARBA00004173"/>
    </source>
</evidence>
<evidence type="ECO:0000256" key="6">
    <source>
        <dbReference type="ARBA" id="ARBA00031849"/>
    </source>
</evidence>
<protein>
    <recommendedName>
        <fullName evidence="3">Altered inheritance of mitochondria protein 9, mitochondrial</fullName>
    </recommendedName>
    <alternativeName>
        <fullName evidence="6">Found in mitochondrial proteome protein 29</fullName>
    </alternativeName>
</protein>
<organism evidence="9 10">
    <name type="scientific">Aspergillus glaucus CBS 516.65</name>
    <dbReference type="NCBI Taxonomy" id="1160497"/>
    <lineage>
        <taxon>Eukaryota</taxon>
        <taxon>Fungi</taxon>
        <taxon>Dikarya</taxon>
        <taxon>Ascomycota</taxon>
        <taxon>Pezizomycotina</taxon>
        <taxon>Eurotiomycetes</taxon>
        <taxon>Eurotiomycetidae</taxon>
        <taxon>Eurotiales</taxon>
        <taxon>Aspergillaceae</taxon>
        <taxon>Aspergillus</taxon>
        <taxon>Aspergillus subgen. Aspergillus</taxon>
    </lineage>
</organism>
<keyword evidence="5" id="KW-0496">Mitochondrion</keyword>
<gene>
    <name evidence="9" type="ORF">ASPGLDRAFT_577102</name>
</gene>
<evidence type="ECO:0000259" key="8">
    <source>
        <dbReference type="Pfam" id="PF01636"/>
    </source>
</evidence>
<keyword evidence="4" id="KW-0809">Transit peptide</keyword>
<feature type="region of interest" description="Disordered" evidence="7">
    <location>
        <begin position="377"/>
        <end position="399"/>
    </location>
</feature>
<evidence type="ECO:0000313" key="10">
    <source>
        <dbReference type="Proteomes" id="UP000184300"/>
    </source>
</evidence>
<proteinExistence type="inferred from homology"/>
<dbReference type="AlphaFoldDB" id="A0A1L9VED3"/>
<dbReference type="SUPFAM" id="SSF56112">
    <property type="entry name" value="Protein kinase-like (PK-like)"/>
    <property type="match status" value="1"/>
</dbReference>
<dbReference type="PANTHER" id="PTHR36091">
    <property type="entry name" value="ALTERED INHERITANCE OF MITOCHONDRIA PROTEIN 9, MITOCHONDRIAL"/>
    <property type="match status" value="1"/>
</dbReference>
<evidence type="ECO:0000256" key="7">
    <source>
        <dbReference type="SAM" id="MobiDB-lite"/>
    </source>
</evidence>
<keyword evidence="10" id="KW-1185">Reference proteome</keyword>
<dbReference type="VEuPathDB" id="FungiDB:ASPGLDRAFT_577102"/>
<dbReference type="Gene3D" id="3.30.200.20">
    <property type="entry name" value="Phosphorylase Kinase, domain 1"/>
    <property type="match status" value="1"/>
</dbReference>
<evidence type="ECO:0000313" key="9">
    <source>
        <dbReference type="EMBL" id="OJJ82172.1"/>
    </source>
</evidence>
<feature type="domain" description="Aminoglycoside phosphotransferase" evidence="8">
    <location>
        <begin position="86"/>
        <end position="360"/>
    </location>
</feature>
<dbReference type="InterPro" id="IPR011009">
    <property type="entry name" value="Kinase-like_dom_sf"/>
</dbReference>
<evidence type="ECO:0000256" key="2">
    <source>
        <dbReference type="ARBA" id="ARBA00005543"/>
    </source>
</evidence>
<dbReference type="OrthoDB" id="2831558at2759"/>
<name>A0A1L9VED3_ASPGL</name>
<dbReference type="PANTHER" id="PTHR36091:SF1">
    <property type="entry name" value="ALTERED INHERITANCE OF MITOCHONDRIA PROTEIN 9, MITOCHONDRIAL"/>
    <property type="match status" value="1"/>
</dbReference>
<dbReference type="GeneID" id="34464533"/>
<dbReference type="GO" id="GO:0005739">
    <property type="term" value="C:mitochondrion"/>
    <property type="evidence" value="ECO:0007669"/>
    <property type="project" value="UniProtKB-SubCell"/>
</dbReference>
<comment type="similarity">
    <text evidence="2">Belongs to the AIM9 family.</text>
</comment>
<dbReference type="Proteomes" id="UP000184300">
    <property type="component" value="Unassembled WGS sequence"/>
</dbReference>
<accession>A0A1L9VED3</accession>
<reference evidence="10" key="1">
    <citation type="journal article" date="2017" name="Genome Biol.">
        <title>Comparative genomics reveals high biological diversity and specific adaptations in the industrially and medically important fungal genus Aspergillus.</title>
        <authorList>
            <person name="de Vries R.P."/>
            <person name="Riley R."/>
            <person name="Wiebenga A."/>
            <person name="Aguilar-Osorio G."/>
            <person name="Amillis S."/>
            <person name="Uchima C.A."/>
            <person name="Anderluh G."/>
            <person name="Asadollahi M."/>
            <person name="Askin M."/>
            <person name="Barry K."/>
            <person name="Battaglia E."/>
            <person name="Bayram O."/>
            <person name="Benocci T."/>
            <person name="Braus-Stromeyer S.A."/>
            <person name="Caldana C."/>
            <person name="Canovas D."/>
            <person name="Cerqueira G.C."/>
            <person name="Chen F."/>
            <person name="Chen W."/>
            <person name="Choi C."/>
            <person name="Clum A."/>
            <person name="Dos Santos R.A."/>
            <person name="Damasio A.R."/>
            <person name="Diallinas G."/>
            <person name="Emri T."/>
            <person name="Fekete E."/>
            <person name="Flipphi M."/>
            <person name="Freyberg S."/>
            <person name="Gallo A."/>
            <person name="Gournas C."/>
            <person name="Habgood R."/>
            <person name="Hainaut M."/>
            <person name="Harispe M.L."/>
            <person name="Henrissat B."/>
            <person name="Hilden K.S."/>
            <person name="Hope R."/>
            <person name="Hossain A."/>
            <person name="Karabika E."/>
            <person name="Karaffa L."/>
            <person name="Karanyi Z."/>
            <person name="Krasevec N."/>
            <person name="Kuo A."/>
            <person name="Kusch H."/>
            <person name="LaButti K."/>
            <person name="Lagendijk E.L."/>
            <person name="Lapidus A."/>
            <person name="Levasseur A."/>
            <person name="Lindquist E."/>
            <person name="Lipzen A."/>
            <person name="Logrieco A.F."/>
            <person name="MacCabe A."/>
            <person name="Maekelae M.R."/>
            <person name="Malavazi I."/>
            <person name="Melin P."/>
            <person name="Meyer V."/>
            <person name="Mielnichuk N."/>
            <person name="Miskei M."/>
            <person name="Molnar A.P."/>
            <person name="Mule G."/>
            <person name="Ngan C.Y."/>
            <person name="Orejas M."/>
            <person name="Orosz E."/>
            <person name="Ouedraogo J.P."/>
            <person name="Overkamp K.M."/>
            <person name="Park H.-S."/>
            <person name="Perrone G."/>
            <person name="Piumi F."/>
            <person name="Punt P.J."/>
            <person name="Ram A.F."/>
            <person name="Ramon A."/>
            <person name="Rauscher S."/>
            <person name="Record E."/>
            <person name="Riano-Pachon D.M."/>
            <person name="Robert V."/>
            <person name="Roehrig J."/>
            <person name="Ruller R."/>
            <person name="Salamov A."/>
            <person name="Salih N.S."/>
            <person name="Samson R.A."/>
            <person name="Sandor E."/>
            <person name="Sanguinetti M."/>
            <person name="Schuetze T."/>
            <person name="Sepcic K."/>
            <person name="Shelest E."/>
            <person name="Sherlock G."/>
            <person name="Sophianopoulou V."/>
            <person name="Squina F.M."/>
            <person name="Sun H."/>
            <person name="Susca A."/>
            <person name="Todd R.B."/>
            <person name="Tsang A."/>
            <person name="Unkles S.E."/>
            <person name="van de Wiele N."/>
            <person name="van Rossen-Uffink D."/>
            <person name="Oliveira J.V."/>
            <person name="Vesth T.C."/>
            <person name="Visser J."/>
            <person name="Yu J.-H."/>
            <person name="Zhou M."/>
            <person name="Andersen M.R."/>
            <person name="Archer D.B."/>
            <person name="Baker S.E."/>
            <person name="Benoit I."/>
            <person name="Brakhage A.A."/>
            <person name="Braus G.H."/>
            <person name="Fischer R."/>
            <person name="Frisvad J.C."/>
            <person name="Goldman G.H."/>
            <person name="Houbraken J."/>
            <person name="Oakley B."/>
            <person name="Pocsi I."/>
            <person name="Scazzocchio C."/>
            <person name="Seiboth B."/>
            <person name="vanKuyk P.A."/>
            <person name="Wortman J."/>
            <person name="Dyer P.S."/>
            <person name="Grigoriev I.V."/>
        </authorList>
    </citation>
    <scope>NUCLEOTIDE SEQUENCE [LARGE SCALE GENOMIC DNA]</scope>
    <source>
        <strain evidence="10">CBS 516.65</strain>
    </source>
</reference>
<dbReference type="InterPro" id="IPR051035">
    <property type="entry name" value="Mito_inheritance_9"/>
</dbReference>
<dbReference type="Pfam" id="PF01636">
    <property type="entry name" value="APH"/>
    <property type="match status" value="1"/>
</dbReference>
<dbReference type="RefSeq" id="XP_022398870.1">
    <property type="nucleotide sequence ID" value="XM_022548272.1"/>
</dbReference>
<dbReference type="EMBL" id="KV878903">
    <property type="protein sequence ID" value="OJJ82172.1"/>
    <property type="molecule type" value="Genomic_DNA"/>
</dbReference>